<gene>
    <name evidence="3" type="ORF">HRI_002262700</name>
</gene>
<feature type="domain" description="Retrotransposon gag" evidence="2">
    <location>
        <begin position="133"/>
        <end position="221"/>
    </location>
</feature>
<dbReference type="OrthoDB" id="1749531at2759"/>
<dbReference type="EMBL" id="BSYR01000020">
    <property type="protein sequence ID" value="GMI85934.1"/>
    <property type="molecule type" value="Genomic_DNA"/>
</dbReference>
<organism evidence="3 4">
    <name type="scientific">Hibiscus trionum</name>
    <name type="common">Flower of an hour</name>
    <dbReference type="NCBI Taxonomy" id="183268"/>
    <lineage>
        <taxon>Eukaryota</taxon>
        <taxon>Viridiplantae</taxon>
        <taxon>Streptophyta</taxon>
        <taxon>Embryophyta</taxon>
        <taxon>Tracheophyta</taxon>
        <taxon>Spermatophyta</taxon>
        <taxon>Magnoliopsida</taxon>
        <taxon>eudicotyledons</taxon>
        <taxon>Gunneridae</taxon>
        <taxon>Pentapetalae</taxon>
        <taxon>rosids</taxon>
        <taxon>malvids</taxon>
        <taxon>Malvales</taxon>
        <taxon>Malvaceae</taxon>
        <taxon>Malvoideae</taxon>
        <taxon>Hibiscus</taxon>
    </lineage>
</organism>
<dbReference type="Pfam" id="PF03732">
    <property type="entry name" value="Retrotrans_gag"/>
    <property type="match status" value="1"/>
</dbReference>
<evidence type="ECO:0000259" key="2">
    <source>
        <dbReference type="Pfam" id="PF03732"/>
    </source>
</evidence>
<evidence type="ECO:0000313" key="3">
    <source>
        <dbReference type="EMBL" id="GMI85934.1"/>
    </source>
</evidence>
<dbReference type="AlphaFoldDB" id="A0A9W7HWX6"/>
<reference evidence="3" key="1">
    <citation type="submission" date="2023-05" db="EMBL/GenBank/DDBJ databases">
        <title>Genome and transcriptome analyses reveal genes involved in the formation of fine ridges on petal epidermal cells in Hibiscus trionum.</title>
        <authorList>
            <person name="Koshimizu S."/>
            <person name="Masuda S."/>
            <person name="Ishii T."/>
            <person name="Shirasu K."/>
            <person name="Hoshino A."/>
            <person name="Arita M."/>
        </authorList>
    </citation>
    <scope>NUCLEOTIDE SEQUENCE</scope>
    <source>
        <strain evidence="3">Hamamatsu line</strain>
    </source>
</reference>
<dbReference type="PANTHER" id="PTHR33223">
    <property type="entry name" value="CCHC-TYPE DOMAIN-CONTAINING PROTEIN"/>
    <property type="match status" value="1"/>
</dbReference>
<feature type="compositionally biased region" description="Low complexity" evidence="1">
    <location>
        <begin position="260"/>
        <end position="271"/>
    </location>
</feature>
<proteinExistence type="predicted"/>
<feature type="region of interest" description="Disordered" evidence="1">
    <location>
        <begin position="254"/>
        <end position="304"/>
    </location>
</feature>
<accession>A0A9W7HWX6</accession>
<evidence type="ECO:0000313" key="4">
    <source>
        <dbReference type="Proteomes" id="UP001165190"/>
    </source>
</evidence>
<dbReference type="Proteomes" id="UP001165190">
    <property type="component" value="Unassembled WGS sequence"/>
</dbReference>
<comment type="caution">
    <text evidence="3">The sequence shown here is derived from an EMBL/GenBank/DDBJ whole genome shotgun (WGS) entry which is preliminary data.</text>
</comment>
<name>A0A9W7HWX6_HIBTR</name>
<sequence>MVNHSDSIKAIQDTTAIHAQTLASFQSHAENQQRWNASTEKTLQEMAKQFQSIYAQLGVASASSGGGDISSATTVNRGKMKLRQDLEDAFLFAAKPVQVELSLFSGADPEEWIASAQDFFDFYGTEDHHRVTMASFRMEGIARKWFRWMQRQRQLVGWSHLVEAIRKRFAIMEVESPEGQLSKLTQLTTVLDYQTRFEELALCTSNLSDDFLTQCFISGLRLDIKNEVLSHRSSSMVEVAALARFHEAQFNEKRSQTRAPVSRYPSVLSSPSVPPSDARFQPGRPPPVEGSGAGAPVKPRRISSAEAQARRAKGLCYYCDAKYVPGHKYRDPQLFCLDDEFSDSLPPNLPPIDSEQLPLSDEDGMGKEQSLVSFNALAGCFHPNTI</sequence>
<dbReference type="PANTHER" id="PTHR33223:SF6">
    <property type="entry name" value="CCHC-TYPE DOMAIN-CONTAINING PROTEIN"/>
    <property type="match status" value="1"/>
</dbReference>
<keyword evidence="4" id="KW-1185">Reference proteome</keyword>
<evidence type="ECO:0000256" key="1">
    <source>
        <dbReference type="SAM" id="MobiDB-lite"/>
    </source>
</evidence>
<protein>
    <recommendedName>
        <fullName evidence="2">Retrotransposon gag domain-containing protein</fullName>
    </recommendedName>
</protein>
<dbReference type="InterPro" id="IPR005162">
    <property type="entry name" value="Retrotrans_gag_dom"/>
</dbReference>